<dbReference type="EMBL" id="MU118034">
    <property type="protein sequence ID" value="KAF9647392.1"/>
    <property type="molecule type" value="Genomic_DNA"/>
</dbReference>
<dbReference type="Proteomes" id="UP000886501">
    <property type="component" value="Unassembled WGS sequence"/>
</dbReference>
<reference evidence="1" key="1">
    <citation type="submission" date="2019-10" db="EMBL/GenBank/DDBJ databases">
        <authorList>
            <consortium name="DOE Joint Genome Institute"/>
            <person name="Kuo A."/>
            <person name="Miyauchi S."/>
            <person name="Kiss E."/>
            <person name="Drula E."/>
            <person name="Kohler A."/>
            <person name="Sanchez-Garcia M."/>
            <person name="Andreopoulos B."/>
            <person name="Barry K.W."/>
            <person name="Bonito G."/>
            <person name="Buee M."/>
            <person name="Carver A."/>
            <person name="Chen C."/>
            <person name="Cichocki N."/>
            <person name="Clum A."/>
            <person name="Culley D."/>
            <person name="Crous P.W."/>
            <person name="Fauchery L."/>
            <person name="Girlanda M."/>
            <person name="Hayes R."/>
            <person name="Keri Z."/>
            <person name="Labutti K."/>
            <person name="Lipzen A."/>
            <person name="Lombard V."/>
            <person name="Magnuson J."/>
            <person name="Maillard F."/>
            <person name="Morin E."/>
            <person name="Murat C."/>
            <person name="Nolan M."/>
            <person name="Ohm R."/>
            <person name="Pangilinan J."/>
            <person name="Pereira M."/>
            <person name="Perotto S."/>
            <person name="Peter M."/>
            <person name="Riley R."/>
            <person name="Sitrit Y."/>
            <person name="Stielow B."/>
            <person name="Szollosi G."/>
            <person name="Zifcakova L."/>
            <person name="Stursova M."/>
            <person name="Spatafora J.W."/>
            <person name="Tedersoo L."/>
            <person name="Vaario L.-M."/>
            <person name="Yamada A."/>
            <person name="Yan M."/>
            <person name="Wang P."/>
            <person name="Xu J."/>
            <person name="Bruns T."/>
            <person name="Baldrian P."/>
            <person name="Vilgalys R."/>
            <person name="Henrissat B."/>
            <person name="Grigoriev I.V."/>
            <person name="Hibbett D."/>
            <person name="Nagy L.G."/>
            <person name="Martin F.M."/>
        </authorList>
    </citation>
    <scope>NUCLEOTIDE SEQUENCE</scope>
    <source>
        <strain evidence="1">P2</strain>
    </source>
</reference>
<comment type="caution">
    <text evidence="1">The sequence shown here is derived from an EMBL/GenBank/DDBJ whole genome shotgun (WGS) entry which is preliminary data.</text>
</comment>
<reference evidence="1" key="2">
    <citation type="journal article" date="2020" name="Nat. Commun.">
        <title>Large-scale genome sequencing of mycorrhizal fungi provides insights into the early evolution of symbiotic traits.</title>
        <authorList>
            <person name="Miyauchi S."/>
            <person name="Kiss E."/>
            <person name="Kuo A."/>
            <person name="Drula E."/>
            <person name="Kohler A."/>
            <person name="Sanchez-Garcia M."/>
            <person name="Morin E."/>
            <person name="Andreopoulos B."/>
            <person name="Barry K.W."/>
            <person name="Bonito G."/>
            <person name="Buee M."/>
            <person name="Carver A."/>
            <person name="Chen C."/>
            <person name="Cichocki N."/>
            <person name="Clum A."/>
            <person name="Culley D."/>
            <person name="Crous P.W."/>
            <person name="Fauchery L."/>
            <person name="Girlanda M."/>
            <person name="Hayes R.D."/>
            <person name="Keri Z."/>
            <person name="LaButti K."/>
            <person name="Lipzen A."/>
            <person name="Lombard V."/>
            <person name="Magnuson J."/>
            <person name="Maillard F."/>
            <person name="Murat C."/>
            <person name="Nolan M."/>
            <person name="Ohm R.A."/>
            <person name="Pangilinan J."/>
            <person name="Pereira M.F."/>
            <person name="Perotto S."/>
            <person name="Peter M."/>
            <person name="Pfister S."/>
            <person name="Riley R."/>
            <person name="Sitrit Y."/>
            <person name="Stielow J.B."/>
            <person name="Szollosi G."/>
            <person name="Zifcakova L."/>
            <person name="Stursova M."/>
            <person name="Spatafora J.W."/>
            <person name="Tedersoo L."/>
            <person name="Vaario L.M."/>
            <person name="Yamada A."/>
            <person name="Yan M."/>
            <person name="Wang P."/>
            <person name="Xu J."/>
            <person name="Bruns T."/>
            <person name="Baldrian P."/>
            <person name="Vilgalys R."/>
            <person name="Dunand C."/>
            <person name="Henrissat B."/>
            <person name="Grigoriev I.V."/>
            <person name="Hibbett D."/>
            <person name="Nagy L.G."/>
            <person name="Martin F.M."/>
        </authorList>
    </citation>
    <scope>NUCLEOTIDE SEQUENCE</scope>
    <source>
        <strain evidence="1">P2</strain>
    </source>
</reference>
<proteinExistence type="predicted"/>
<name>A0ACB6ZD00_THEGA</name>
<organism evidence="1 2">
    <name type="scientific">Thelephora ganbajun</name>
    <name type="common">Ganba fungus</name>
    <dbReference type="NCBI Taxonomy" id="370292"/>
    <lineage>
        <taxon>Eukaryota</taxon>
        <taxon>Fungi</taxon>
        <taxon>Dikarya</taxon>
        <taxon>Basidiomycota</taxon>
        <taxon>Agaricomycotina</taxon>
        <taxon>Agaricomycetes</taxon>
        <taxon>Thelephorales</taxon>
        <taxon>Thelephoraceae</taxon>
        <taxon>Thelephora</taxon>
    </lineage>
</organism>
<protein>
    <submittedName>
        <fullName evidence="1">Uncharacterized protein</fullName>
    </submittedName>
</protein>
<evidence type="ECO:0000313" key="2">
    <source>
        <dbReference type="Proteomes" id="UP000886501"/>
    </source>
</evidence>
<keyword evidence="2" id="KW-1185">Reference proteome</keyword>
<evidence type="ECO:0000313" key="1">
    <source>
        <dbReference type="EMBL" id="KAF9647392.1"/>
    </source>
</evidence>
<sequence length="379" mass="41314">MGTVDVADLGAGGWTNHITIILFIITFFITFYRCFARYSKRLWWYDDSVALFSAFSFIVFLVGSIYLAQGFSSPGVGAAGTYILAVGFYVPIWGGRISILLTVVRVTPWQLQRKILLWLVVFFALQFAMLTAQMFWVCELTNTGWKKVPGSICIVPQVVPISLVVSTVVSDSILIIAPLMISRGVHVRALRFRLFFIFSMSIATTLASLAHAVLVVVRPGVWEAIFGGVEAAVSVIVCSTPVIIPAILRVLNVGDPFMQEDTVGTRFNTGVEIARMTMTEIELSLPTSSGTGTTDSAKSEGAIPQQRGSVDLDARDDQKHRLPDVSLGKLKPTNIVLPTDEPDITDPPAQVRSLSAVKKDYDIEADVGERESNESSSGG</sequence>
<accession>A0ACB6ZD00</accession>
<gene>
    <name evidence="1" type="ORF">BDM02DRAFT_3117085</name>
</gene>